<dbReference type="RefSeq" id="WP_099645405.1">
    <property type="nucleotide sequence ID" value="NZ_KZ319288.1"/>
</dbReference>
<feature type="domain" description="BLUF" evidence="1">
    <location>
        <begin position="2"/>
        <end position="93"/>
    </location>
</feature>
<accession>A0A2G1VUX8</accession>
<dbReference type="EMBL" id="NQXA01000002">
    <property type="protein sequence ID" value="PHQ30575.1"/>
    <property type="molecule type" value="Genomic_DNA"/>
</dbReference>
<protein>
    <recommendedName>
        <fullName evidence="1">BLUF domain-containing protein</fullName>
    </recommendedName>
</protein>
<organism evidence="2 3">
    <name type="scientific">Leeuwenhoekiella nanhaiensis</name>
    <dbReference type="NCBI Taxonomy" id="1655491"/>
    <lineage>
        <taxon>Bacteria</taxon>
        <taxon>Pseudomonadati</taxon>
        <taxon>Bacteroidota</taxon>
        <taxon>Flavobacteriia</taxon>
        <taxon>Flavobacteriales</taxon>
        <taxon>Flavobacteriaceae</taxon>
        <taxon>Leeuwenhoekiella</taxon>
    </lineage>
</organism>
<dbReference type="GO" id="GO:0009882">
    <property type="term" value="F:blue light photoreceptor activity"/>
    <property type="evidence" value="ECO:0007669"/>
    <property type="project" value="InterPro"/>
</dbReference>
<dbReference type="SUPFAM" id="SSF54975">
    <property type="entry name" value="Acylphosphatase/BLUF domain-like"/>
    <property type="match status" value="1"/>
</dbReference>
<reference evidence="2 3" key="1">
    <citation type="submission" date="2017-08" db="EMBL/GenBank/DDBJ databases">
        <title>The whole genome shortgun sequences of strain Leeuwenhoekiella nanhaiensis G18 from the South China Sea.</title>
        <authorList>
            <person name="Liu Q."/>
        </authorList>
    </citation>
    <scope>NUCLEOTIDE SEQUENCE [LARGE SCALE GENOMIC DNA]</scope>
    <source>
        <strain evidence="2 3">G18</strain>
    </source>
</reference>
<dbReference type="PROSITE" id="PS50925">
    <property type="entry name" value="BLUF"/>
    <property type="match status" value="1"/>
</dbReference>
<dbReference type="SMART" id="SM01034">
    <property type="entry name" value="BLUF"/>
    <property type="match status" value="1"/>
</dbReference>
<dbReference type="GO" id="GO:0071949">
    <property type="term" value="F:FAD binding"/>
    <property type="evidence" value="ECO:0007669"/>
    <property type="project" value="InterPro"/>
</dbReference>
<keyword evidence="3" id="KW-1185">Reference proteome</keyword>
<dbReference type="Proteomes" id="UP000229433">
    <property type="component" value="Unassembled WGS sequence"/>
</dbReference>
<dbReference type="OrthoDB" id="1122028at2"/>
<evidence type="ECO:0000313" key="3">
    <source>
        <dbReference type="Proteomes" id="UP000229433"/>
    </source>
</evidence>
<comment type="caution">
    <text evidence="2">The sequence shown here is derived from an EMBL/GenBank/DDBJ whole genome shotgun (WGS) entry which is preliminary data.</text>
</comment>
<dbReference type="Gene3D" id="3.30.70.100">
    <property type="match status" value="1"/>
</dbReference>
<dbReference type="AlphaFoldDB" id="A0A2G1VUX8"/>
<dbReference type="Pfam" id="PF04940">
    <property type="entry name" value="BLUF"/>
    <property type="match status" value="1"/>
</dbReference>
<evidence type="ECO:0000259" key="1">
    <source>
        <dbReference type="PROSITE" id="PS50925"/>
    </source>
</evidence>
<sequence>MIKYIVYLSDQSHIMKDADLELLLKNSRRKNERASITGILIHIESRFIQYIEGPEEKLNSLYEKIIKDPRHTNLILVGEGYIEKNAFATWNMAYRKLNKQALESFTDTPDPKAGFLLAGIEAKNKAIPELKLIQELIKTYN</sequence>
<proteinExistence type="predicted"/>
<evidence type="ECO:0000313" key="2">
    <source>
        <dbReference type="EMBL" id="PHQ30575.1"/>
    </source>
</evidence>
<name>A0A2G1VUX8_9FLAO</name>
<dbReference type="InterPro" id="IPR007024">
    <property type="entry name" value="BLUF_domain"/>
</dbReference>
<gene>
    <name evidence="2" type="ORF">CJ305_06360</name>
</gene>
<dbReference type="InterPro" id="IPR036046">
    <property type="entry name" value="Acylphosphatase-like_dom_sf"/>
</dbReference>